<sequence>MSIKAASLILRVTLVSILLMHSIPGMFNGGVHAFGKDYLDKVGFAPFGLFLAWTIKLLHLFISVCFLLNRFIFPAAVIAIVIFTAGIFMVHLPNGWFVVGSGANGIEFNLLLIASLIAVILLRQQKNKAFVV</sequence>
<feature type="transmembrane region" description="Helical" evidence="1">
    <location>
        <begin position="71"/>
        <end position="90"/>
    </location>
</feature>
<feature type="transmembrane region" description="Helical" evidence="1">
    <location>
        <begin position="43"/>
        <end position="64"/>
    </location>
</feature>
<evidence type="ECO:0000313" key="2">
    <source>
        <dbReference type="EMBL" id="RXK61011.1"/>
    </source>
</evidence>
<dbReference type="Proteomes" id="UP000290204">
    <property type="component" value="Unassembled WGS sequence"/>
</dbReference>
<organism evidence="2 3">
    <name type="scientific">Lacibacter luteus</name>
    <dbReference type="NCBI Taxonomy" id="2508719"/>
    <lineage>
        <taxon>Bacteria</taxon>
        <taxon>Pseudomonadati</taxon>
        <taxon>Bacteroidota</taxon>
        <taxon>Chitinophagia</taxon>
        <taxon>Chitinophagales</taxon>
        <taxon>Chitinophagaceae</taxon>
        <taxon>Lacibacter</taxon>
    </lineage>
</organism>
<dbReference type="OrthoDB" id="8778559at2"/>
<name>A0A4Q1CK00_9BACT</name>
<comment type="caution">
    <text evidence="2">The sequence shown here is derived from an EMBL/GenBank/DDBJ whole genome shotgun (WGS) entry which is preliminary data.</text>
</comment>
<gene>
    <name evidence="2" type="ORF">ESA94_10025</name>
</gene>
<accession>A0A4Q1CK00</accession>
<evidence type="ECO:0000313" key="3">
    <source>
        <dbReference type="Proteomes" id="UP000290204"/>
    </source>
</evidence>
<evidence type="ECO:0000256" key="1">
    <source>
        <dbReference type="SAM" id="Phobius"/>
    </source>
</evidence>
<keyword evidence="1" id="KW-0812">Transmembrane</keyword>
<reference evidence="2 3" key="1">
    <citation type="submission" date="2019-01" db="EMBL/GenBank/DDBJ databases">
        <title>Lacibacter sp. strain TTM-7.</title>
        <authorList>
            <person name="Chen W.-M."/>
        </authorList>
    </citation>
    <scope>NUCLEOTIDE SEQUENCE [LARGE SCALE GENOMIC DNA]</scope>
    <source>
        <strain evidence="2 3">TTM-7</strain>
    </source>
</reference>
<keyword evidence="1" id="KW-1133">Transmembrane helix</keyword>
<keyword evidence="3" id="KW-1185">Reference proteome</keyword>
<dbReference type="EMBL" id="SDHW01000002">
    <property type="protein sequence ID" value="RXK61011.1"/>
    <property type="molecule type" value="Genomic_DNA"/>
</dbReference>
<dbReference type="AlphaFoldDB" id="A0A4Q1CK00"/>
<keyword evidence="1" id="KW-0472">Membrane</keyword>
<proteinExistence type="predicted"/>
<feature type="transmembrane region" description="Helical" evidence="1">
    <location>
        <begin position="96"/>
        <end position="122"/>
    </location>
</feature>
<protein>
    <submittedName>
        <fullName evidence="2">DoxX family protein</fullName>
    </submittedName>
</protein>